<gene>
    <name evidence="11" type="ORF">PsYK624_007990</name>
</gene>
<dbReference type="CDD" id="cd14096">
    <property type="entry name" value="STKc_RCK1-like"/>
    <property type="match status" value="1"/>
</dbReference>
<dbReference type="GO" id="GO:0004674">
    <property type="term" value="F:protein serine/threonine kinase activity"/>
    <property type="evidence" value="ECO:0007669"/>
    <property type="project" value="UniProtKB-KW"/>
</dbReference>
<dbReference type="Gene3D" id="3.30.200.20">
    <property type="entry name" value="Phosphorylase Kinase, domain 1"/>
    <property type="match status" value="1"/>
</dbReference>
<evidence type="ECO:0000313" key="12">
    <source>
        <dbReference type="Proteomes" id="UP000703269"/>
    </source>
</evidence>
<evidence type="ECO:0000313" key="11">
    <source>
        <dbReference type="EMBL" id="GJE84723.1"/>
    </source>
</evidence>
<protein>
    <submittedName>
        <fullName evidence="11">Pkinase-domain-containing protein</fullName>
    </submittedName>
</protein>
<dbReference type="InterPro" id="IPR000719">
    <property type="entry name" value="Prot_kinase_dom"/>
</dbReference>
<dbReference type="Gene3D" id="1.10.510.10">
    <property type="entry name" value="Transferase(Phosphotransferase) domain 1"/>
    <property type="match status" value="1"/>
</dbReference>
<dbReference type="Pfam" id="PF00069">
    <property type="entry name" value="Pkinase"/>
    <property type="match status" value="1"/>
</dbReference>
<dbReference type="Proteomes" id="UP000703269">
    <property type="component" value="Unassembled WGS sequence"/>
</dbReference>
<feature type="binding site" evidence="7">
    <location>
        <begin position="252"/>
        <end position="253"/>
    </location>
    <ligand>
        <name>ATP</name>
        <dbReference type="ChEBI" id="CHEBI:30616"/>
    </ligand>
</feature>
<evidence type="ECO:0000256" key="3">
    <source>
        <dbReference type="ARBA" id="ARBA00022741"/>
    </source>
</evidence>
<feature type="region of interest" description="Disordered" evidence="9">
    <location>
        <begin position="18"/>
        <end position="83"/>
    </location>
</feature>
<keyword evidence="12" id="KW-1185">Reference proteome</keyword>
<keyword evidence="3 7" id="KW-0547">Nucleotide-binding</keyword>
<dbReference type="OrthoDB" id="1738954at2759"/>
<dbReference type="InterPro" id="IPR011009">
    <property type="entry name" value="Kinase-like_dom_sf"/>
</dbReference>
<evidence type="ECO:0000256" key="8">
    <source>
        <dbReference type="PIRSR" id="PIRSR630616-3"/>
    </source>
</evidence>
<evidence type="ECO:0000256" key="7">
    <source>
        <dbReference type="PIRSR" id="PIRSR630616-2"/>
    </source>
</evidence>
<dbReference type="AlphaFoldDB" id="A0A9P3FX48"/>
<evidence type="ECO:0000259" key="10">
    <source>
        <dbReference type="PROSITE" id="PS50011"/>
    </source>
</evidence>
<name>A0A9P3FX48_9APHY</name>
<reference evidence="11 12" key="1">
    <citation type="submission" date="2021-08" db="EMBL/GenBank/DDBJ databases">
        <title>Draft Genome Sequence of Phanerochaete sordida strain YK-624.</title>
        <authorList>
            <person name="Mori T."/>
            <person name="Dohra H."/>
            <person name="Suzuki T."/>
            <person name="Kawagishi H."/>
            <person name="Hirai H."/>
        </authorList>
    </citation>
    <scope>NUCLEOTIDE SEQUENCE [LARGE SCALE GENOMIC DNA]</scope>
    <source>
        <strain evidence="11 12">YK-624</strain>
    </source>
</reference>
<sequence length="627" mass="69640">MPTTGGVVDAFKNLIRHGKNHTTRQHNDAGQYDYPPPQQQQQQQQQHLPASQQQPQRQARDQPRDAQQQQQTQKAASPKYKEEVEKIVQEEREAKSKMPVYKGLENFKLLEKMGDGAFSNVYKALDLRSGQKVAVKVVRKYELSASQDGDRHLNKEFKKKPRVTERANILKEVQIMRGIDHPSIVKLLAFFESTEHYFLVLELMEGGELFHQIVKLTYFSENLARHVILQVAQGIRYLHEERGVVHRDIKPENLLFDRIPIIPSKNLPSKQFEEDKEDEGEFVPGIGGGGIGRVKIADFGLSKVVWDEQTMTPCGTVGYTAPEIVKDERYSKSVDMWALGCVLYTLLCGFPPFYDESINVLTEKVARGHYTFLSPWWDSISASAKDLITHLLCVDPAQRYTIDEFLNHPWCKAAPGPPPPPTPARELQSMPLDSPLLAAVRGTGREARSPGIATLKEAFDITYAVHRMEEEGARRRAAKGGANRGFLGGLNEEDEDEAMELDENIVAEARHRHGEDPGDRASRAVATQQLPGAGAKAAARRAVQGGAAHVKPSTHVYDGRAGQRDRGRKTGTAPFQLDMDGATLLGRRHKRGNADGGEMGNGSSPLAQGAIAQQGLPPNPGSPMRID</sequence>
<keyword evidence="5 7" id="KW-0067">ATP-binding</keyword>
<feature type="binding site" evidence="7">
    <location>
        <position position="298"/>
    </location>
    <ligand>
        <name>ATP</name>
        <dbReference type="ChEBI" id="CHEBI:30616"/>
    </ligand>
</feature>
<feature type="cross-link" description="Glycyl lysine isopeptide (Lys-Gly) (interchain with G-Cter in SUMO2)" evidence="8">
    <location>
        <position position="250"/>
    </location>
</feature>
<keyword evidence="1" id="KW-0723">Serine/threonine-protein kinase</keyword>
<dbReference type="EMBL" id="BPQB01000001">
    <property type="protein sequence ID" value="GJE84723.1"/>
    <property type="molecule type" value="Genomic_DNA"/>
</dbReference>
<feature type="region of interest" description="Disordered" evidence="9">
    <location>
        <begin position="545"/>
        <end position="627"/>
    </location>
</feature>
<dbReference type="FunFam" id="3.30.200.20:FF:000425">
    <property type="entry name" value="Putative calcium/calmodulin-dependent protein kinase"/>
    <property type="match status" value="1"/>
</dbReference>
<proteinExistence type="predicted"/>
<feature type="domain" description="Protein kinase" evidence="10">
    <location>
        <begin position="107"/>
        <end position="411"/>
    </location>
</feature>
<keyword evidence="2" id="KW-0808">Transferase</keyword>
<dbReference type="PROSITE" id="PS50011">
    <property type="entry name" value="PROTEIN_KINASE_DOM"/>
    <property type="match status" value="1"/>
</dbReference>
<dbReference type="PANTHER" id="PTHR24350">
    <property type="entry name" value="SERINE/THREONINE-PROTEIN KINASE IAL-RELATED"/>
    <property type="match status" value="1"/>
</dbReference>
<dbReference type="SUPFAM" id="SSF56112">
    <property type="entry name" value="Protein kinase-like (PK-like)"/>
    <property type="match status" value="1"/>
</dbReference>
<comment type="caution">
    <text evidence="11">The sequence shown here is derived from an EMBL/GenBank/DDBJ whole genome shotgun (WGS) entry which is preliminary data.</text>
</comment>
<evidence type="ECO:0000256" key="5">
    <source>
        <dbReference type="ARBA" id="ARBA00022840"/>
    </source>
</evidence>
<keyword evidence="4" id="KW-0418">Kinase</keyword>
<evidence type="ECO:0000256" key="1">
    <source>
        <dbReference type="ARBA" id="ARBA00022527"/>
    </source>
</evidence>
<dbReference type="PROSITE" id="PS00108">
    <property type="entry name" value="PROTEIN_KINASE_ST"/>
    <property type="match status" value="1"/>
</dbReference>
<accession>A0A9P3FX48</accession>
<dbReference type="GO" id="GO:0005524">
    <property type="term" value="F:ATP binding"/>
    <property type="evidence" value="ECO:0007669"/>
    <property type="project" value="UniProtKB-KW"/>
</dbReference>
<evidence type="ECO:0000256" key="6">
    <source>
        <dbReference type="PIRSR" id="PIRSR630616-1"/>
    </source>
</evidence>
<dbReference type="InterPro" id="IPR030616">
    <property type="entry name" value="Aur-like"/>
</dbReference>
<feature type="binding site" evidence="7">
    <location>
        <position position="136"/>
    </location>
    <ligand>
        <name>ATP</name>
        <dbReference type="ChEBI" id="CHEBI:30616"/>
    </ligand>
</feature>
<dbReference type="InterPro" id="IPR008271">
    <property type="entry name" value="Ser/Thr_kinase_AS"/>
</dbReference>
<feature type="active site" description="Proton acceptor" evidence="6">
    <location>
        <position position="248"/>
    </location>
</feature>
<evidence type="ECO:0000256" key="2">
    <source>
        <dbReference type="ARBA" id="ARBA00022679"/>
    </source>
</evidence>
<dbReference type="SMART" id="SM00220">
    <property type="entry name" value="S_TKc"/>
    <property type="match status" value="1"/>
</dbReference>
<feature type="compositionally biased region" description="Low complexity" evidence="9">
    <location>
        <begin position="39"/>
        <end position="57"/>
    </location>
</feature>
<dbReference type="SUPFAM" id="SSF81995">
    <property type="entry name" value="beta-sandwich domain of Sec23/24"/>
    <property type="match status" value="1"/>
</dbReference>
<organism evidence="11 12">
    <name type="scientific">Phanerochaete sordida</name>
    <dbReference type="NCBI Taxonomy" id="48140"/>
    <lineage>
        <taxon>Eukaryota</taxon>
        <taxon>Fungi</taxon>
        <taxon>Dikarya</taxon>
        <taxon>Basidiomycota</taxon>
        <taxon>Agaricomycotina</taxon>
        <taxon>Agaricomycetes</taxon>
        <taxon>Polyporales</taxon>
        <taxon>Phanerochaetaceae</taxon>
        <taxon>Phanerochaete</taxon>
    </lineage>
</organism>
<evidence type="ECO:0000256" key="9">
    <source>
        <dbReference type="SAM" id="MobiDB-lite"/>
    </source>
</evidence>
<evidence type="ECO:0000256" key="4">
    <source>
        <dbReference type="ARBA" id="ARBA00022777"/>
    </source>
</evidence>